<comment type="caution">
    <text evidence="2">The sequence shown here is derived from an EMBL/GenBank/DDBJ whole genome shotgun (WGS) entry which is preliminary data.</text>
</comment>
<keyword evidence="1" id="KW-1133">Transmembrane helix</keyword>
<feature type="transmembrane region" description="Helical" evidence="1">
    <location>
        <begin position="97"/>
        <end position="118"/>
    </location>
</feature>
<gene>
    <name evidence="2" type="ORF">GLP18_09055</name>
</gene>
<dbReference type="EMBL" id="WNXH01000016">
    <property type="protein sequence ID" value="MYN70349.1"/>
    <property type="molecule type" value="Genomic_DNA"/>
</dbReference>
<feature type="transmembrane region" description="Helical" evidence="1">
    <location>
        <begin position="38"/>
        <end position="61"/>
    </location>
</feature>
<dbReference type="Proteomes" id="UP000483765">
    <property type="component" value="Unassembled WGS sequence"/>
</dbReference>
<accession>A0A6L8MZC0</accession>
<dbReference type="RefSeq" id="WP_160864460.1">
    <property type="nucleotide sequence ID" value="NZ_WNXH01000016.1"/>
</dbReference>
<evidence type="ECO:0000313" key="2">
    <source>
        <dbReference type="EMBL" id="MYN70349.1"/>
    </source>
</evidence>
<dbReference type="Pfam" id="PF03596">
    <property type="entry name" value="Cad"/>
    <property type="match status" value="1"/>
</dbReference>
<feature type="transmembrane region" description="Helical" evidence="1">
    <location>
        <begin position="67"/>
        <end position="85"/>
    </location>
</feature>
<sequence length="195" mass="21640">MILFISAIILSISTSIDYLLLLVILFSKAKNRGDKQHIYLGQLLASFILIVSSFIISQFANLLPSEWMIGLLGIFPIFLGVRILFESEDDVQISDKTIGVLSVLLLSLASGADNLGIFSPYFTTLTMPEFIVTAVIILLGTTVICFIADAFGSLSLISEFVEKYERIILPLVFVLLGVYILIEFSTINYLLAFFH</sequence>
<reference evidence="2 3" key="1">
    <citation type="submission" date="2019-11" db="EMBL/GenBank/DDBJ databases">
        <title>Divergent Streptococcus suis from cattle.</title>
        <authorList>
            <person name="Williamson C."/>
        </authorList>
    </citation>
    <scope>NUCLEOTIDE SEQUENCE [LARGE SCALE GENOMIC DNA]</scope>
    <source>
        <strain evidence="2 3">10-36905</strain>
    </source>
</reference>
<feature type="transmembrane region" description="Helical" evidence="1">
    <location>
        <begin position="168"/>
        <end position="191"/>
    </location>
</feature>
<name>A0A6L8MZC0_STRSU</name>
<keyword evidence="1" id="KW-0812">Transmembrane</keyword>
<dbReference type="InterPro" id="IPR004676">
    <property type="entry name" value="Cd-R_transporter"/>
</dbReference>
<dbReference type="AlphaFoldDB" id="A0A6L8MZC0"/>
<keyword evidence="1" id="KW-0472">Membrane</keyword>
<evidence type="ECO:0000256" key="1">
    <source>
        <dbReference type="SAM" id="Phobius"/>
    </source>
</evidence>
<organism evidence="2 3">
    <name type="scientific">Streptococcus suis</name>
    <dbReference type="NCBI Taxonomy" id="1307"/>
    <lineage>
        <taxon>Bacteria</taxon>
        <taxon>Bacillati</taxon>
        <taxon>Bacillota</taxon>
        <taxon>Bacilli</taxon>
        <taxon>Lactobacillales</taxon>
        <taxon>Streptococcaceae</taxon>
        <taxon>Streptococcus</taxon>
    </lineage>
</organism>
<proteinExistence type="predicted"/>
<feature type="transmembrane region" description="Helical" evidence="1">
    <location>
        <begin position="130"/>
        <end position="156"/>
    </location>
</feature>
<evidence type="ECO:0000313" key="3">
    <source>
        <dbReference type="Proteomes" id="UP000483765"/>
    </source>
</evidence>
<feature type="transmembrane region" description="Helical" evidence="1">
    <location>
        <begin position="6"/>
        <end position="26"/>
    </location>
</feature>
<protein>
    <submittedName>
        <fullName evidence="2">Cadmium resistance protein</fullName>
    </submittedName>
</protein>